<gene>
    <name evidence="1" type="ORF">Vadar_033121</name>
</gene>
<organism evidence="1 2">
    <name type="scientific">Vaccinium darrowii</name>
    <dbReference type="NCBI Taxonomy" id="229202"/>
    <lineage>
        <taxon>Eukaryota</taxon>
        <taxon>Viridiplantae</taxon>
        <taxon>Streptophyta</taxon>
        <taxon>Embryophyta</taxon>
        <taxon>Tracheophyta</taxon>
        <taxon>Spermatophyta</taxon>
        <taxon>Magnoliopsida</taxon>
        <taxon>eudicotyledons</taxon>
        <taxon>Gunneridae</taxon>
        <taxon>Pentapetalae</taxon>
        <taxon>asterids</taxon>
        <taxon>Ericales</taxon>
        <taxon>Ericaceae</taxon>
        <taxon>Vaccinioideae</taxon>
        <taxon>Vaccinieae</taxon>
        <taxon>Vaccinium</taxon>
    </lineage>
</organism>
<proteinExistence type="predicted"/>
<dbReference type="EMBL" id="CM037161">
    <property type="protein sequence ID" value="KAH7856135.1"/>
    <property type="molecule type" value="Genomic_DNA"/>
</dbReference>
<comment type="caution">
    <text evidence="1">The sequence shown here is derived from an EMBL/GenBank/DDBJ whole genome shotgun (WGS) entry which is preliminary data.</text>
</comment>
<dbReference type="Proteomes" id="UP000828048">
    <property type="component" value="Chromosome 11"/>
</dbReference>
<name>A0ACB7YRH7_9ERIC</name>
<accession>A0ACB7YRH7</accession>
<protein>
    <submittedName>
        <fullName evidence="1">Uncharacterized protein</fullName>
    </submittedName>
</protein>
<evidence type="ECO:0000313" key="1">
    <source>
        <dbReference type="EMBL" id="KAH7856135.1"/>
    </source>
</evidence>
<reference evidence="1 2" key="1">
    <citation type="journal article" date="2021" name="Hortic Res">
        <title>High-quality reference genome and annotation aids understanding of berry development for evergreen blueberry (Vaccinium darrowii).</title>
        <authorList>
            <person name="Yu J."/>
            <person name="Hulse-Kemp A.M."/>
            <person name="Babiker E."/>
            <person name="Staton M."/>
        </authorList>
    </citation>
    <scope>NUCLEOTIDE SEQUENCE [LARGE SCALE GENOMIC DNA]</scope>
    <source>
        <strain evidence="2">cv. NJ 8807/NJ 8810</strain>
        <tissue evidence="1">Young leaf</tissue>
    </source>
</reference>
<keyword evidence="2" id="KW-1185">Reference proteome</keyword>
<sequence length="398" mass="45801">MLNPFISNPKKEEESRLWDYCEELRRSNPGSTVVMDAPLDEDTGQLRFNSTATWTWFYHLLGLDLGITPANEAEFTFINDRQKGLQAALDEVFPRAELLQAAACKLHEKIQKSHFKEIVKPDMVCNNMCEAFYKSILDARDKPIIEMLEWIRSYLVNKRVLRREWIRRLTNPMLSNIFQKLEKFKATSHEAIATGVETYARAYHPLIMPINGYRMSPKTSFTPVLPPLEKRKLGRPKMARRRDPSEYINPKDPSKLRRIGQNYVFCRKCGKHGHNRRTCTYDGDEEDRGTINEKDRGRVNVGDRGRGRGTTNVVGRGRGRGSSNAVPRGRGRYSTSEAGNQSPAASDPVYSRRVAKGRKVRDQNPARMSYSQLVGGSDIRHKSCHERRHWWQGSMERS</sequence>
<evidence type="ECO:0000313" key="2">
    <source>
        <dbReference type="Proteomes" id="UP000828048"/>
    </source>
</evidence>